<dbReference type="Proteomes" id="UP001364695">
    <property type="component" value="Unassembled WGS sequence"/>
</dbReference>
<gene>
    <name evidence="1" type="ORF">RV045_11610</name>
</gene>
<proteinExistence type="predicted"/>
<evidence type="ECO:0000313" key="2">
    <source>
        <dbReference type="Proteomes" id="UP001364695"/>
    </source>
</evidence>
<name>A0ACC6P5H1_9BURK</name>
<protein>
    <submittedName>
        <fullName evidence="1">NfeD family protein</fullName>
    </submittedName>
</protein>
<comment type="caution">
    <text evidence="1">The sequence shown here is derived from an EMBL/GenBank/DDBJ whole genome shotgun (WGS) entry which is preliminary data.</text>
</comment>
<organism evidence="1 2">
    <name type="scientific">Amphibiibacter pelophylacis</name>
    <dbReference type="NCBI Taxonomy" id="1799477"/>
    <lineage>
        <taxon>Bacteria</taxon>
        <taxon>Pseudomonadati</taxon>
        <taxon>Pseudomonadota</taxon>
        <taxon>Betaproteobacteria</taxon>
        <taxon>Burkholderiales</taxon>
        <taxon>Sphaerotilaceae</taxon>
        <taxon>Amphibiibacter</taxon>
    </lineage>
</organism>
<evidence type="ECO:0000313" key="1">
    <source>
        <dbReference type="EMBL" id="MEJ7139069.1"/>
    </source>
</evidence>
<dbReference type="EMBL" id="JAWDIE010000019">
    <property type="protein sequence ID" value="MEJ7139069.1"/>
    <property type="molecule type" value="Genomic_DNA"/>
</dbReference>
<sequence length="152" mass="15918">MAWSTYTLWAIAAGVAVALELLTGTFYLLMLALGLVAGALVALAGAGMTAQMLVAAAVAILAVGLCHTLRRRSRAGRGATALGLLDVGEVIQVDDWRSGDEALVRYRGATWRAQPHPGHKVRPLQPGAWRVAALQGNTLLLQPATDRSAPLA</sequence>
<accession>A0ACC6P5H1</accession>
<keyword evidence="2" id="KW-1185">Reference proteome</keyword>
<reference evidence="1" key="1">
    <citation type="submission" date="2023-10" db="EMBL/GenBank/DDBJ databases">
        <title>Amphibacter perezi, gen. nov., sp. nov. a novel taxa of the family Comamonadaceae, class Betaproteobacteria isolated from the skin microbiota of Pelophylax perezi from different populations.</title>
        <authorList>
            <person name="Costa S."/>
            <person name="Proenca D.N."/>
            <person name="Lopes I."/>
            <person name="Morais P.V."/>
        </authorList>
    </citation>
    <scope>NUCLEOTIDE SEQUENCE</scope>
    <source>
        <strain evidence="1">SL12-8</strain>
    </source>
</reference>